<reference evidence="3 4" key="1">
    <citation type="submission" date="2018-12" db="EMBL/GenBank/DDBJ databases">
        <authorList>
            <person name="Toschakov S.V."/>
        </authorList>
    </citation>
    <scope>NUCLEOTIDE SEQUENCE [LARGE SCALE GENOMIC DNA]</scope>
    <source>
        <strain evidence="3 4">GM2012</strain>
    </source>
</reference>
<proteinExistence type="predicted"/>
<protein>
    <submittedName>
        <fullName evidence="3">Glycosyltransferase</fullName>
    </submittedName>
</protein>
<dbReference type="RefSeq" id="WP_126725906.1">
    <property type="nucleotide sequence ID" value="NZ_RYZH01000024.1"/>
</dbReference>
<comment type="caution">
    <text evidence="3">The sequence shown here is derived from an EMBL/GenBank/DDBJ whole genome shotgun (WGS) entry which is preliminary data.</text>
</comment>
<dbReference type="PANTHER" id="PTHR46401">
    <property type="entry name" value="GLYCOSYLTRANSFERASE WBBK-RELATED"/>
    <property type="match status" value="1"/>
</dbReference>
<keyword evidence="4" id="KW-1185">Reference proteome</keyword>
<dbReference type="GO" id="GO:0016757">
    <property type="term" value="F:glycosyltransferase activity"/>
    <property type="evidence" value="ECO:0007669"/>
    <property type="project" value="UniProtKB-ARBA"/>
</dbReference>
<dbReference type="InterPro" id="IPR028098">
    <property type="entry name" value="Glyco_trans_4-like_N"/>
</dbReference>
<accession>A0A432MIL7</accession>
<keyword evidence="1 3" id="KW-0808">Transferase</keyword>
<dbReference type="GO" id="GO:0009103">
    <property type="term" value="P:lipopolysaccharide biosynthetic process"/>
    <property type="evidence" value="ECO:0007669"/>
    <property type="project" value="TreeGrafter"/>
</dbReference>
<sequence>MDRLLQRSLGPMEPGAVLLHAPSHAFQAPGGGEVQLARTARHLEELGLSVRPFNPWADRLERGRLLHLFGMSREGLELARVARSRGVAVALSPICWFEPSALAALAGGRLRAARDLGAWALRRAIPRLPGWRRELLGLSEAVLPNSRAEGEQLSRLFGLDRSKIRVIPNGVEPTVQGADPAPFRDRFGPGEFVLFAGRIEPRKNVLNLVRGAAREGLPLVVIGDPVPGHEPYASRCRQEGGPLVRWVPRMDADDPLLASAFAAARVFALPSWFETPGLAALEAALAGCSVVITPFGCTREYFGDLAFYARPGKLGEIAGALRRAWEAGRGRTELAERVRRRYLWATVARRTAEVYDEIAPRG</sequence>
<dbReference type="SUPFAM" id="SSF53756">
    <property type="entry name" value="UDP-Glycosyltransferase/glycogen phosphorylase"/>
    <property type="match status" value="1"/>
</dbReference>
<dbReference type="Pfam" id="PF13439">
    <property type="entry name" value="Glyco_transf_4"/>
    <property type="match status" value="1"/>
</dbReference>
<dbReference type="Gene3D" id="3.40.50.2000">
    <property type="entry name" value="Glycogen Phosphorylase B"/>
    <property type="match status" value="2"/>
</dbReference>
<evidence type="ECO:0000256" key="1">
    <source>
        <dbReference type="ARBA" id="ARBA00022679"/>
    </source>
</evidence>
<dbReference type="OrthoDB" id="9795068at2"/>
<dbReference type="AlphaFoldDB" id="A0A432MIL7"/>
<dbReference type="PANTHER" id="PTHR46401:SF2">
    <property type="entry name" value="GLYCOSYLTRANSFERASE WBBK-RELATED"/>
    <property type="match status" value="1"/>
</dbReference>
<gene>
    <name evidence="3" type="ORF">TsocGM_13320</name>
</gene>
<feature type="domain" description="Glycosyltransferase subfamily 4-like N-terminal" evidence="2">
    <location>
        <begin position="30"/>
        <end position="173"/>
    </location>
</feature>
<dbReference type="Proteomes" id="UP000280296">
    <property type="component" value="Unassembled WGS sequence"/>
</dbReference>
<name>A0A432MIL7_9BACT</name>
<evidence type="ECO:0000259" key="2">
    <source>
        <dbReference type="Pfam" id="PF13439"/>
    </source>
</evidence>
<dbReference type="Pfam" id="PF13692">
    <property type="entry name" value="Glyco_trans_1_4"/>
    <property type="match status" value="1"/>
</dbReference>
<evidence type="ECO:0000313" key="4">
    <source>
        <dbReference type="Proteomes" id="UP000280296"/>
    </source>
</evidence>
<organism evidence="3 4">
    <name type="scientific">Tautonia sociabilis</name>
    <dbReference type="NCBI Taxonomy" id="2080755"/>
    <lineage>
        <taxon>Bacteria</taxon>
        <taxon>Pseudomonadati</taxon>
        <taxon>Planctomycetota</taxon>
        <taxon>Planctomycetia</taxon>
        <taxon>Isosphaerales</taxon>
        <taxon>Isosphaeraceae</taxon>
        <taxon>Tautonia</taxon>
    </lineage>
</organism>
<reference evidence="3 4" key="2">
    <citation type="submission" date="2019-01" db="EMBL/GenBank/DDBJ databases">
        <title>Tautonia sociabilis, a novel thermotolerant planctomycete of Isosphaeraceae family, isolated from a 4000 m deep subterranean habitat.</title>
        <authorList>
            <person name="Kovaleva O.L."/>
            <person name="Elcheninov A.G."/>
            <person name="Van Heerden E."/>
            <person name="Toshchakov S.V."/>
            <person name="Novikov A."/>
            <person name="Bonch-Osmolovskaya E.A."/>
            <person name="Kublanov I.V."/>
        </authorList>
    </citation>
    <scope>NUCLEOTIDE SEQUENCE [LARGE SCALE GENOMIC DNA]</scope>
    <source>
        <strain evidence="3 4">GM2012</strain>
    </source>
</reference>
<dbReference type="EMBL" id="RYZH01000024">
    <property type="protein sequence ID" value="RUL87203.1"/>
    <property type="molecule type" value="Genomic_DNA"/>
</dbReference>
<evidence type="ECO:0000313" key="3">
    <source>
        <dbReference type="EMBL" id="RUL87203.1"/>
    </source>
</evidence>